<dbReference type="PANTHER" id="PTHR13754:SF18">
    <property type="entry name" value="7,8-DIHYDROPTERIN-6-METHYL-4-(BETA-D-RIBOFURANOSYL)-AMINOBENZENE-5'-PHOSPHATE SYNTHASE"/>
    <property type="match status" value="1"/>
</dbReference>
<accession>A0A4U8QAP6</accession>
<protein>
    <submittedName>
        <fullName evidence="2">Metallo-beta-lactamase superfamily protein</fullName>
    </submittedName>
</protein>
<organism evidence="2 3">
    <name type="scientific">Robinsoniella peoriensis</name>
    <dbReference type="NCBI Taxonomy" id="180332"/>
    <lineage>
        <taxon>Bacteria</taxon>
        <taxon>Bacillati</taxon>
        <taxon>Bacillota</taxon>
        <taxon>Clostridia</taxon>
        <taxon>Lachnospirales</taxon>
        <taxon>Lachnospiraceae</taxon>
        <taxon>Robinsoniella</taxon>
    </lineage>
</organism>
<gene>
    <name evidence="2" type="ORF">DSM106044_00921</name>
</gene>
<feature type="domain" description="Metallo-beta-lactamase" evidence="1">
    <location>
        <begin position="21"/>
        <end position="213"/>
    </location>
</feature>
<dbReference type="STRING" id="180332.GCA_000797495_04203"/>
<reference evidence="2 3" key="1">
    <citation type="journal article" date="2019" name="Anaerobe">
        <title>Detection of Robinsoniella peoriensis in multiple bone samples of a trauma patient.</title>
        <authorList>
            <person name="Schrottner P."/>
            <person name="Hartwich K."/>
            <person name="Bunk B."/>
            <person name="Schober I."/>
            <person name="Helbig S."/>
            <person name="Rudolph W.W."/>
            <person name="Gunzer F."/>
        </authorList>
    </citation>
    <scope>NUCLEOTIDE SEQUENCE [LARGE SCALE GENOMIC DNA]</scope>
    <source>
        <strain evidence="2 3">DSM 106044</strain>
    </source>
</reference>
<keyword evidence="3" id="KW-1185">Reference proteome</keyword>
<name>A0A4U8QAP6_9FIRM</name>
<dbReference type="SMART" id="SM00849">
    <property type="entry name" value="Lactamase_B"/>
    <property type="match status" value="1"/>
</dbReference>
<dbReference type="OrthoDB" id="9803916at2"/>
<dbReference type="Gene3D" id="3.60.15.10">
    <property type="entry name" value="Ribonuclease Z/Hydroxyacylglutathione hydrolase-like"/>
    <property type="match status" value="1"/>
</dbReference>
<dbReference type="GO" id="GO:0016740">
    <property type="term" value="F:transferase activity"/>
    <property type="evidence" value="ECO:0007669"/>
    <property type="project" value="TreeGrafter"/>
</dbReference>
<comment type="caution">
    <text evidence="2">The sequence shown here is derived from an EMBL/GenBank/DDBJ whole genome shotgun (WGS) entry which is preliminary data.</text>
</comment>
<dbReference type="CDD" id="cd07713">
    <property type="entry name" value="DHPS-like_MBL-fold"/>
    <property type="match status" value="1"/>
</dbReference>
<dbReference type="Pfam" id="PF00753">
    <property type="entry name" value="Lactamase_B"/>
    <property type="match status" value="1"/>
</dbReference>
<dbReference type="RefSeq" id="WP_027293305.1">
    <property type="nucleotide sequence ID" value="NZ_CABMJZ010000133.1"/>
</dbReference>
<dbReference type="SUPFAM" id="SSF56281">
    <property type="entry name" value="Metallo-hydrolase/oxidoreductase"/>
    <property type="match status" value="1"/>
</dbReference>
<evidence type="ECO:0000259" key="1">
    <source>
        <dbReference type="SMART" id="SM00849"/>
    </source>
</evidence>
<sequence length="268" mass="30193">MKLKVLVDNNTYIDQYYKGEPAVSYYIEDGDQCILFDTGYSDVLITNARAMDIDLGKLTHIVFSHGHNDHTRGYKFLMQRYVLPDVKILAHPDCFKPKRDGAEDIGAPFSEGEMKKSGSLILSEKPIRLNENLVFLGEIPSLNDFEKRAEIGEQNSNGVWEPDQVLDDSALVYQSANGLFVITGCSHSGICNIIEYSKQVCKEKRIQGILGGFHIFDRDVRLEKTIRCFQENQVENLYPCHCVSFQAKAKMNDALNVTEVGTGLELSL</sequence>
<dbReference type="Proteomes" id="UP000306509">
    <property type="component" value="Unassembled WGS sequence"/>
</dbReference>
<dbReference type="AlphaFoldDB" id="A0A4U8QAP6"/>
<proteinExistence type="predicted"/>
<dbReference type="EMBL" id="QGQD01000022">
    <property type="protein sequence ID" value="TLD02115.1"/>
    <property type="molecule type" value="Genomic_DNA"/>
</dbReference>
<dbReference type="InterPro" id="IPR052926">
    <property type="entry name" value="Metallo-beta-lactamase_dom"/>
</dbReference>
<dbReference type="InterPro" id="IPR001279">
    <property type="entry name" value="Metallo-B-lactamas"/>
</dbReference>
<dbReference type="PANTHER" id="PTHR13754">
    <property type="entry name" value="METALLO-BETA-LACTAMASE SUPERFAMILY PROTEIN"/>
    <property type="match status" value="1"/>
</dbReference>
<evidence type="ECO:0000313" key="2">
    <source>
        <dbReference type="EMBL" id="TLD02115.1"/>
    </source>
</evidence>
<evidence type="ECO:0000313" key="3">
    <source>
        <dbReference type="Proteomes" id="UP000306509"/>
    </source>
</evidence>
<dbReference type="InterPro" id="IPR041712">
    <property type="entry name" value="DHPS-like_MBL-fold"/>
</dbReference>
<dbReference type="InterPro" id="IPR036866">
    <property type="entry name" value="RibonucZ/Hydroxyglut_hydro"/>
</dbReference>